<keyword evidence="2" id="KW-1185">Reference proteome</keyword>
<dbReference type="EMBL" id="JAMZIH010008284">
    <property type="protein sequence ID" value="KAJ1672500.1"/>
    <property type="molecule type" value="Genomic_DNA"/>
</dbReference>
<proteinExistence type="predicted"/>
<feature type="non-terminal residue" evidence="1">
    <location>
        <position position="1"/>
    </location>
</feature>
<sequence length="225" mass="25988">LRPGIIGWALLDICFAVKQYSEYGHVTNSMWLAILPQLLYAVDALWFESAVITTMDITTDGFGWMLGFGDLCWVPSIYSLQARFLSSCPVQHSALFTALVATLAVVSFLTFRLSNSEKNAFRADPNHPSVRHLEYIETEAGSKLLVSGWWGMARHINYTGDWFFGLAQCLATGFETPMTYFFAAYFLVLLLHRNNRDEHKCRQKYKKDWDRYCERVPYQFIPFIY</sequence>
<organism evidence="1 2">
    <name type="scientific">Spiromyces aspiralis</name>
    <dbReference type="NCBI Taxonomy" id="68401"/>
    <lineage>
        <taxon>Eukaryota</taxon>
        <taxon>Fungi</taxon>
        <taxon>Fungi incertae sedis</taxon>
        <taxon>Zoopagomycota</taxon>
        <taxon>Kickxellomycotina</taxon>
        <taxon>Kickxellomycetes</taxon>
        <taxon>Kickxellales</taxon>
        <taxon>Kickxellaceae</taxon>
        <taxon>Spiromyces</taxon>
    </lineage>
</organism>
<protein>
    <submittedName>
        <fullName evidence="1">Erg24, C-14 sterol reductase</fullName>
        <ecNumber evidence="1">1.3.1.70</ecNumber>
    </submittedName>
</protein>
<accession>A0ACC1H7Z8</accession>
<gene>
    <name evidence="1" type="primary">ERG24_1</name>
    <name evidence="1" type="ORF">EV182_007053</name>
</gene>
<comment type="caution">
    <text evidence="1">The sequence shown here is derived from an EMBL/GenBank/DDBJ whole genome shotgun (WGS) entry which is preliminary data.</text>
</comment>
<name>A0ACC1H7Z8_9FUNG</name>
<reference evidence="1" key="1">
    <citation type="submission" date="2022-06" db="EMBL/GenBank/DDBJ databases">
        <title>Phylogenomic reconstructions and comparative analyses of Kickxellomycotina fungi.</title>
        <authorList>
            <person name="Reynolds N.K."/>
            <person name="Stajich J.E."/>
            <person name="Barry K."/>
            <person name="Grigoriev I.V."/>
            <person name="Crous P."/>
            <person name="Smith M.E."/>
        </authorList>
    </citation>
    <scope>NUCLEOTIDE SEQUENCE</scope>
    <source>
        <strain evidence="1">RSA 2271</strain>
    </source>
</reference>
<keyword evidence="1" id="KW-0560">Oxidoreductase</keyword>
<evidence type="ECO:0000313" key="2">
    <source>
        <dbReference type="Proteomes" id="UP001145114"/>
    </source>
</evidence>
<dbReference type="Proteomes" id="UP001145114">
    <property type="component" value="Unassembled WGS sequence"/>
</dbReference>
<dbReference type="EC" id="1.3.1.70" evidence="1"/>
<evidence type="ECO:0000313" key="1">
    <source>
        <dbReference type="EMBL" id="KAJ1672500.1"/>
    </source>
</evidence>